<dbReference type="EMBL" id="AZGY01000002">
    <property type="protein sequence ID" value="OAA32280.1"/>
    <property type="molecule type" value="Genomic_DNA"/>
</dbReference>
<sequence length="169" mass="18263">MSMNNRVRDFDSRQTLIGLNGGLETTTGTSFAAPFVAGVVALVTEARKTRDPALIESFLTATARPQRVGKDDAFIPVPRQGGGLGRAFEAAVARSIMRPASLSFHDTEHFVPTLDLTIHNSHKYQAISYNLSSVATPTVDGSNLHEPKLLPSNQRTLHPRSASVRPRSG</sequence>
<name>A0A166UAT9_9HYPO</name>
<gene>
    <name evidence="7" type="ORF">AAL_01612</name>
</gene>
<evidence type="ECO:0000313" key="7">
    <source>
        <dbReference type="EMBL" id="OAA32280.1"/>
    </source>
</evidence>
<dbReference type="PROSITE" id="PS51892">
    <property type="entry name" value="SUBTILASE"/>
    <property type="match status" value="1"/>
</dbReference>
<keyword evidence="2" id="KW-0378">Hydrolase</keyword>
<evidence type="ECO:0000256" key="2">
    <source>
        <dbReference type="ARBA" id="ARBA00022801"/>
    </source>
</evidence>
<reference evidence="7 8" key="1">
    <citation type="journal article" date="2016" name="Genome Biol. Evol.">
        <title>Divergent and convergent evolution of fungal pathogenicity.</title>
        <authorList>
            <person name="Shang Y."/>
            <person name="Xiao G."/>
            <person name="Zheng P."/>
            <person name="Cen K."/>
            <person name="Zhan S."/>
            <person name="Wang C."/>
        </authorList>
    </citation>
    <scope>NUCLEOTIDE SEQUENCE [LARGE SCALE GENOMIC DNA]</scope>
    <source>
        <strain evidence="7 8">RCEF 2490</strain>
    </source>
</reference>
<evidence type="ECO:0000256" key="5">
    <source>
        <dbReference type="SAM" id="MobiDB-lite"/>
    </source>
</evidence>
<evidence type="ECO:0000259" key="6">
    <source>
        <dbReference type="Pfam" id="PF00082"/>
    </source>
</evidence>
<dbReference type="GO" id="GO:0006508">
    <property type="term" value="P:proteolysis"/>
    <property type="evidence" value="ECO:0007669"/>
    <property type="project" value="UniProtKB-KW"/>
</dbReference>
<keyword evidence="8" id="KW-1185">Reference proteome</keyword>
<dbReference type="STRING" id="1081109.A0A166UAT9"/>
<dbReference type="Proteomes" id="UP000078544">
    <property type="component" value="Unassembled WGS sequence"/>
</dbReference>
<feature type="domain" description="Peptidase S8/S53" evidence="6">
    <location>
        <begin position="20"/>
        <end position="65"/>
    </location>
</feature>
<evidence type="ECO:0000256" key="1">
    <source>
        <dbReference type="ARBA" id="ARBA00022670"/>
    </source>
</evidence>
<protein>
    <submittedName>
        <fullName evidence="7">Peptidase S8/S53, subtilisin/kexin/sedolisin</fullName>
    </submittedName>
</protein>
<evidence type="ECO:0000313" key="8">
    <source>
        <dbReference type="Proteomes" id="UP000078544"/>
    </source>
</evidence>
<dbReference type="InterPro" id="IPR036852">
    <property type="entry name" value="Peptidase_S8/S53_dom_sf"/>
</dbReference>
<dbReference type="SUPFAM" id="SSF52743">
    <property type="entry name" value="Subtilisin-like"/>
    <property type="match status" value="1"/>
</dbReference>
<dbReference type="AlphaFoldDB" id="A0A166UAT9"/>
<proteinExistence type="inferred from homology"/>
<evidence type="ECO:0000256" key="4">
    <source>
        <dbReference type="PROSITE-ProRule" id="PRU01240"/>
    </source>
</evidence>
<dbReference type="OrthoDB" id="10256524at2759"/>
<dbReference type="Pfam" id="PF00082">
    <property type="entry name" value="Peptidase_S8"/>
    <property type="match status" value="1"/>
</dbReference>
<evidence type="ECO:0000256" key="3">
    <source>
        <dbReference type="ARBA" id="ARBA00022825"/>
    </source>
</evidence>
<organism evidence="7 8">
    <name type="scientific">Moelleriella libera RCEF 2490</name>
    <dbReference type="NCBI Taxonomy" id="1081109"/>
    <lineage>
        <taxon>Eukaryota</taxon>
        <taxon>Fungi</taxon>
        <taxon>Dikarya</taxon>
        <taxon>Ascomycota</taxon>
        <taxon>Pezizomycotina</taxon>
        <taxon>Sordariomycetes</taxon>
        <taxon>Hypocreomycetidae</taxon>
        <taxon>Hypocreales</taxon>
        <taxon>Clavicipitaceae</taxon>
        <taxon>Moelleriella</taxon>
    </lineage>
</organism>
<comment type="caution">
    <text evidence="7">The sequence shown here is derived from an EMBL/GenBank/DDBJ whole genome shotgun (WGS) entry which is preliminary data.</text>
</comment>
<keyword evidence="3" id="KW-0720">Serine protease</keyword>
<feature type="region of interest" description="Disordered" evidence="5">
    <location>
        <begin position="138"/>
        <end position="169"/>
    </location>
</feature>
<comment type="caution">
    <text evidence="4">Lacks conserved residue(s) required for the propagation of feature annotation.</text>
</comment>
<keyword evidence="1" id="KW-0645">Protease</keyword>
<dbReference type="GO" id="GO:0004252">
    <property type="term" value="F:serine-type endopeptidase activity"/>
    <property type="evidence" value="ECO:0007669"/>
    <property type="project" value="InterPro"/>
</dbReference>
<dbReference type="InterPro" id="IPR000209">
    <property type="entry name" value="Peptidase_S8/S53_dom"/>
</dbReference>
<accession>A0A166UAT9</accession>
<dbReference type="InterPro" id="IPR023828">
    <property type="entry name" value="Peptidase_S8_Ser-AS"/>
</dbReference>
<dbReference type="PROSITE" id="PS00138">
    <property type="entry name" value="SUBTILASE_SER"/>
    <property type="match status" value="1"/>
</dbReference>
<dbReference type="Gene3D" id="3.40.50.200">
    <property type="entry name" value="Peptidase S8/S53 domain"/>
    <property type="match status" value="1"/>
</dbReference>
<comment type="similarity">
    <text evidence="4">Belongs to the peptidase S8 family.</text>
</comment>